<feature type="transmembrane region" description="Helical" evidence="8">
    <location>
        <begin position="276"/>
        <end position="298"/>
    </location>
</feature>
<comment type="similarity">
    <text evidence="2 8">Belongs to the ZIP transporter (TC 2.A.5) family.</text>
</comment>
<feature type="transmembrane region" description="Helical" evidence="8">
    <location>
        <begin position="72"/>
        <end position="94"/>
    </location>
</feature>
<keyword evidence="11" id="KW-1185">Reference proteome</keyword>
<protein>
    <submittedName>
        <fullName evidence="10">Zinc/iron permease</fullName>
    </submittedName>
</protein>
<feature type="transmembrane region" description="Helical" evidence="8">
    <location>
        <begin position="251"/>
        <end position="270"/>
    </location>
</feature>
<evidence type="ECO:0000256" key="3">
    <source>
        <dbReference type="ARBA" id="ARBA00022448"/>
    </source>
</evidence>
<dbReference type="Pfam" id="PF02535">
    <property type="entry name" value="Zip"/>
    <property type="match status" value="1"/>
</dbReference>
<keyword evidence="4 8" id="KW-0812">Transmembrane</keyword>
<evidence type="ECO:0000256" key="9">
    <source>
        <dbReference type="SAM" id="MobiDB-lite"/>
    </source>
</evidence>
<dbReference type="EMBL" id="JAULSW010000007">
    <property type="protein sequence ID" value="KAK3374850.1"/>
    <property type="molecule type" value="Genomic_DNA"/>
</dbReference>
<dbReference type="AlphaFoldDB" id="A0AAE0N961"/>
<feature type="transmembrane region" description="Helical" evidence="8">
    <location>
        <begin position="40"/>
        <end position="60"/>
    </location>
</feature>
<evidence type="ECO:0000256" key="4">
    <source>
        <dbReference type="ARBA" id="ARBA00022692"/>
    </source>
</evidence>
<gene>
    <name evidence="10" type="ORF">B0H63DRAFT_399664</name>
</gene>
<evidence type="ECO:0000256" key="2">
    <source>
        <dbReference type="ARBA" id="ARBA00006939"/>
    </source>
</evidence>
<organism evidence="10 11">
    <name type="scientific">Podospora didyma</name>
    <dbReference type="NCBI Taxonomy" id="330526"/>
    <lineage>
        <taxon>Eukaryota</taxon>
        <taxon>Fungi</taxon>
        <taxon>Dikarya</taxon>
        <taxon>Ascomycota</taxon>
        <taxon>Pezizomycotina</taxon>
        <taxon>Sordariomycetes</taxon>
        <taxon>Sordariomycetidae</taxon>
        <taxon>Sordariales</taxon>
        <taxon>Podosporaceae</taxon>
        <taxon>Podospora</taxon>
    </lineage>
</organism>
<evidence type="ECO:0000256" key="7">
    <source>
        <dbReference type="ARBA" id="ARBA00023136"/>
    </source>
</evidence>
<dbReference type="PANTHER" id="PTHR11040">
    <property type="entry name" value="ZINC/IRON TRANSPORTER"/>
    <property type="match status" value="1"/>
</dbReference>
<dbReference type="Proteomes" id="UP001285441">
    <property type="component" value="Unassembled WGS sequence"/>
</dbReference>
<feature type="transmembrane region" description="Helical" evidence="8">
    <location>
        <begin position="114"/>
        <end position="133"/>
    </location>
</feature>
<evidence type="ECO:0000256" key="6">
    <source>
        <dbReference type="ARBA" id="ARBA00023065"/>
    </source>
</evidence>
<proteinExistence type="inferred from homology"/>
<feature type="transmembrane region" description="Helical" evidence="8">
    <location>
        <begin position="353"/>
        <end position="375"/>
    </location>
</feature>
<keyword evidence="5 8" id="KW-1133">Transmembrane helix</keyword>
<accession>A0AAE0N961</accession>
<comment type="subcellular location">
    <subcellularLocation>
        <location evidence="1 8">Membrane</location>
        <topology evidence="1 8">Multi-pass membrane protein</topology>
    </subcellularLocation>
</comment>
<evidence type="ECO:0000256" key="5">
    <source>
        <dbReference type="ARBA" id="ARBA00022989"/>
    </source>
</evidence>
<feature type="region of interest" description="Disordered" evidence="9">
    <location>
        <begin position="172"/>
        <end position="233"/>
    </location>
</feature>
<keyword evidence="7 8" id="KW-0472">Membrane</keyword>
<dbReference type="PANTHER" id="PTHR11040:SF69">
    <property type="entry name" value="ZINC-REGULATED TRANSPORTER 2"/>
    <property type="match status" value="1"/>
</dbReference>
<feature type="transmembrane region" description="Helical" evidence="8">
    <location>
        <begin position="310"/>
        <end position="333"/>
    </location>
</feature>
<evidence type="ECO:0000256" key="8">
    <source>
        <dbReference type="RuleBase" id="RU362088"/>
    </source>
</evidence>
<evidence type="ECO:0000313" key="10">
    <source>
        <dbReference type="EMBL" id="KAK3374850.1"/>
    </source>
</evidence>
<dbReference type="InterPro" id="IPR003689">
    <property type="entry name" value="ZIP"/>
</dbReference>
<feature type="transmembrane region" description="Helical" evidence="8">
    <location>
        <begin position="387"/>
        <end position="406"/>
    </location>
</feature>
<name>A0AAE0N961_9PEZI</name>
<sequence>MHRYRHPLLLVRAEEGDAAAATVPVCESSGASTSHWELRIASIFIILAGSALGALVPIWLARSSKMRVPKLCFFVAKYFGSGVILATAWMHLLSPASDNLRDECLADILPDYDWAMGIGLMTVMVMFLVELIVSRFDFGFGHSHGHDAHRDEKKSDDGPRMASLAIRGHTHDDIEAGGSHISGKSSTNEINVDGKPDGGHPHHHHHHDGKTRIPGLQNDVSYPPGGEDHLGHQRDHVEGDAHSNYAAQMTALFILEFGVIFHSIFIGLTLAVTDNFIILFIVLVFHQTFEGLGLGARLATATWPADGRRWTPYALGSLYAVSTPFAIGIGLIVNQSLALEAATGRVVNGVLDAISGGILMYTGLVELLAHEFMFNPEMRKAGLGMQLFAYSCVAFGVGLMALLAKWA</sequence>
<reference evidence="10" key="1">
    <citation type="journal article" date="2023" name="Mol. Phylogenet. Evol.">
        <title>Genome-scale phylogeny and comparative genomics of the fungal order Sordariales.</title>
        <authorList>
            <person name="Hensen N."/>
            <person name="Bonometti L."/>
            <person name="Westerberg I."/>
            <person name="Brannstrom I.O."/>
            <person name="Guillou S."/>
            <person name="Cros-Aarteil S."/>
            <person name="Calhoun S."/>
            <person name="Haridas S."/>
            <person name="Kuo A."/>
            <person name="Mondo S."/>
            <person name="Pangilinan J."/>
            <person name="Riley R."/>
            <person name="LaButti K."/>
            <person name="Andreopoulos B."/>
            <person name="Lipzen A."/>
            <person name="Chen C."/>
            <person name="Yan M."/>
            <person name="Daum C."/>
            <person name="Ng V."/>
            <person name="Clum A."/>
            <person name="Steindorff A."/>
            <person name="Ohm R.A."/>
            <person name="Martin F."/>
            <person name="Silar P."/>
            <person name="Natvig D.O."/>
            <person name="Lalanne C."/>
            <person name="Gautier V."/>
            <person name="Ament-Velasquez S.L."/>
            <person name="Kruys A."/>
            <person name="Hutchinson M.I."/>
            <person name="Powell A.J."/>
            <person name="Barry K."/>
            <person name="Miller A.N."/>
            <person name="Grigoriev I.V."/>
            <person name="Debuchy R."/>
            <person name="Gladieux P."/>
            <person name="Hiltunen Thoren M."/>
            <person name="Johannesson H."/>
        </authorList>
    </citation>
    <scope>NUCLEOTIDE SEQUENCE</scope>
    <source>
        <strain evidence="10">CBS 232.78</strain>
    </source>
</reference>
<keyword evidence="6 8" id="KW-0406">Ion transport</keyword>
<dbReference type="NCBIfam" id="TIGR00820">
    <property type="entry name" value="zip"/>
    <property type="match status" value="1"/>
</dbReference>
<comment type="caution">
    <text evidence="10">The sequence shown here is derived from an EMBL/GenBank/DDBJ whole genome shotgun (WGS) entry which is preliminary data.</text>
</comment>
<evidence type="ECO:0000313" key="11">
    <source>
        <dbReference type="Proteomes" id="UP001285441"/>
    </source>
</evidence>
<reference evidence="10" key="2">
    <citation type="submission" date="2023-06" db="EMBL/GenBank/DDBJ databases">
        <authorList>
            <consortium name="Lawrence Berkeley National Laboratory"/>
            <person name="Haridas S."/>
            <person name="Hensen N."/>
            <person name="Bonometti L."/>
            <person name="Westerberg I."/>
            <person name="Brannstrom I.O."/>
            <person name="Guillou S."/>
            <person name="Cros-Aarteil S."/>
            <person name="Calhoun S."/>
            <person name="Kuo A."/>
            <person name="Mondo S."/>
            <person name="Pangilinan J."/>
            <person name="Riley R."/>
            <person name="LaButti K."/>
            <person name="Andreopoulos B."/>
            <person name="Lipzen A."/>
            <person name="Chen C."/>
            <person name="Yanf M."/>
            <person name="Daum C."/>
            <person name="Ng V."/>
            <person name="Clum A."/>
            <person name="Steindorff A."/>
            <person name="Ohm R."/>
            <person name="Martin F."/>
            <person name="Silar P."/>
            <person name="Natvig D."/>
            <person name="Lalanne C."/>
            <person name="Gautier V."/>
            <person name="Ament-velasquez S.L."/>
            <person name="Kruys A."/>
            <person name="Hutchinson M.I."/>
            <person name="Powell A.J."/>
            <person name="Barry K."/>
            <person name="Miller A.N."/>
            <person name="Grigoriev I.V."/>
            <person name="Debuchy R."/>
            <person name="Gladieux P."/>
            <person name="Thoren M.H."/>
            <person name="Johannesson H."/>
        </authorList>
    </citation>
    <scope>NUCLEOTIDE SEQUENCE</scope>
    <source>
        <strain evidence="10">CBS 232.78</strain>
    </source>
</reference>
<dbReference type="GO" id="GO:0000007">
    <property type="term" value="F:low-affinity zinc ion transmembrane transporter activity"/>
    <property type="evidence" value="ECO:0007669"/>
    <property type="project" value="TreeGrafter"/>
</dbReference>
<dbReference type="GO" id="GO:0071578">
    <property type="term" value="P:zinc ion import across plasma membrane"/>
    <property type="evidence" value="ECO:0007669"/>
    <property type="project" value="TreeGrafter"/>
</dbReference>
<keyword evidence="3 8" id="KW-0813">Transport</keyword>
<dbReference type="GO" id="GO:0005886">
    <property type="term" value="C:plasma membrane"/>
    <property type="evidence" value="ECO:0007669"/>
    <property type="project" value="TreeGrafter"/>
</dbReference>
<dbReference type="InterPro" id="IPR004698">
    <property type="entry name" value="Zn/Fe_permease_fun/pln"/>
</dbReference>
<evidence type="ECO:0000256" key="1">
    <source>
        <dbReference type="ARBA" id="ARBA00004141"/>
    </source>
</evidence>